<sequence length="48" mass="5461">MFLTRFLKVNMTLTYDNSSANAFAGTFAFLPSHRPALKKQKNLQAIEQ</sequence>
<gene>
    <name evidence="1" type="ORF">SAMN05216323_11276</name>
</gene>
<name>A0A1G6TM78_9BACT</name>
<reference evidence="1 2" key="1">
    <citation type="submission" date="2016-09" db="EMBL/GenBank/DDBJ databases">
        <authorList>
            <person name="Capua I."/>
            <person name="De Benedictis P."/>
            <person name="Joannis T."/>
            <person name="Lombin L.H."/>
            <person name="Cattoli G."/>
        </authorList>
    </citation>
    <scope>NUCLEOTIDE SEQUENCE [LARGE SCALE GENOMIC DNA]</scope>
    <source>
        <strain evidence="1 2">A7P-90m</strain>
    </source>
</reference>
<dbReference type="EMBL" id="FMYP01000127">
    <property type="protein sequence ID" value="SDD30161.1"/>
    <property type="molecule type" value="Genomic_DNA"/>
</dbReference>
<dbReference type="AlphaFoldDB" id="A0A1G6TM78"/>
<organism evidence="1 2">
    <name type="scientific">Williamwhitmania taraxaci</name>
    <dbReference type="NCBI Taxonomy" id="1640674"/>
    <lineage>
        <taxon>Bacteria</taxon>
        <taxon>Pseudomonadati</taxon>
        <taxon>Bacteroidota</taxon>
        <taxon>Bacteroidia</taxon>
        <taxon>Bacteroidales</taxon>
        <taxon>Williamwhitmaniaceae</taxon>
        <taxon>Williamwhitmania</taxon>
    </lineage>
</organism>
<dbReference type="STRING" id="1640674.SAMN05216323_11276"/>
<accession>A0A1G6TM78</accession>
<dbReference type="Proteomes" id="UP000199452">
    <property type="component" value="Unassembled WGS sequence"/>
</dbReference>
<keyword evidence="2" id="KW-1185">Reference proteome</keyword>
<proteinExistence type="predicted"/>
<protein>
    <submittedName>
        <fullName evidence="1">Uncharacterized protein</fullName>
    </submittedName>
</protein>
<evidence type="ECO:0000313" key="1">
    <source>
        <dbReference type="EMBL" id="SDD30161.1"/>
    </source>
</evidence>
<evidence type="ECO:0000313" key="2">
    <source>
        <dbReference type="Proteomes" id="UP000199452"/>
    </source>
</evidence>